<dbReference type="AlphaFoldDB" id="A0AAQ3NFN1"/>
<accession>A0AAQ3NFN1</accession>
<dbReference type="Proteomes" id="UP001374535">
    <property type="component" value="Chromosome 6"/>
</dbReference>
<proteinExistence type="predicted"/>
<name>A0AAQ3NFN1_VIGMU</name>
<keyword evidence="2" id="KW-1185">Reference proteome</keyword>
<sequence>MGTKYESSRLLIVRGKSSRIVNCVLALKSYCEWKTSGANGVWKFGGNLKHSVSAKSFVRKIPDPFTNSLSRTSSINDKHLTVLSSDVESDKMVGTLGFWYMLWIYLVEPKE</sequence>
<reference evidence="1 2" key="1">
    <citation type="journal article" date="2023" name="Life. Sci Alliance">
        <title>Evolutionary insights into 3D genome organization and epigenetic landscape of Vigna mungo.</title>
        <authorList>
            <person name="Junaid A."/>
            <person name="Singh B."/>
            <person name="Bhatia S."/>
        </authorList>
    </citation>
    <scope>NUCLEOTIDE SEQUENCE [LARGE SCALE GENOMIC DNA]</scope>
    <source>
        <strain evidence="1">Urdbean</strain>
    </source>
</reference>
<organism evidence="1 2">
    <name type="scientific">Vigna mungo</name>
    <name type="common">Black gram</name>
    <name type="synonym">Phaseolus mungo</name>
    <dbReference type="NCBI Taxonomy" id="3915"/>
    <lineage>
        <taxon>Eukaryota</taxon>
        <taxon>Viridiplantae</taxon>
        <taxon>Streptophyta</taxon>
        <taxon>Embryophyta</taxon>
        <taxon>Tracheophyta</taxon>
        <taxon>Spermatophyta</taxon>
        <taxon>Magnoliopsida</taxon>
        <taxon>eudicotyledons</taxon>
        <taxon>Gunneridae</taxon>
        <taxon>Pentapetalae</taxon>
        <taxon>rosids</taxon>
        <taxon>fabids</taxon>
        <taxon>Fabales</taxon>
        <taxon>Fabaceae</taxon>
        <taxon>Papilionoideae</taxon>
        <taxon>50 kb inversion clade</taxon>
        <taxon>NPAAA clade</taxon>
        <taxon>indigoferoid/millettioid clade</taxon>
        <taxon>Phaseoleae</taxon>
        <taxon>Vigna</taxon>
    </lineage>
</organism>
<evidence type="ECO:0000313" key="1">
    <source>
        <dbReference type="EMBL" id="WVZ08002.1"/>
    </source>
</evidence>
<gene>
    <name evidence="1" type="ORF">V8G54_021348</name>
</gene>
<protein>
    <submittedName>
        <fullName evidence="1">Uncharacterized protein</fullName>
    </submittedName>
</protein>
<dbReference type="EMBL" id="CP144695">
    <property type="protein sequence ID" value="WVZ08002.1"/>
    <property type="molecule type" value="Genomic_DNA"/>
</dbReference>
<evidence type="ECO:0000313" key="2">
    <source>
        <dbReference type="Proteomes" id="UP001374535"/>
    </source>
</evidence>